<accession>A0A3B5QTZ4</accession>
<protein>
    <recommendedName>
        <fullName evidence="4">Parathyroid hormone</fullName>
    </recommendedName>
</protein>
<reference evidence="11" key="2">
    <citation type="journal article" date="2013" name="Nat. Genet.">
        <title>The genome of the platyfish, Xiphophorus maculatus, provides insights into evolutionary adaptation and several complex traits.</title>
        <authorList>
            <person name="Schartl M."/>
            <person name="Walter R.B."/>
            <person name="Shen Y."/>
            <person name="Garcia T."/>
            <person name="Catchen J."/>
            <person name="Amores A."/>
            <person name="Braasch I."/>
            <person name="Chalopin D."/>
            <person name="Volff J.N."/>
            <person name="Lesch K.P."/>
            <person name="Bisazza A."/>
            <person name="Minx P."/>
            <person name="Hillier L."/>
            <person name="Wilson R.K."/>
            <person name="Fuerstenberg S."/>
            <person name="Boore J."/>
            <person name="Searle S."/>
            <person name="Postlethwait J.H."/>
            <person name="Warren W.C."/>
        </authorList>
    </citation>
    <scope>NUCLEOTIDE SEQUENCE [LARGE SCALE GENOMIC DNA]</scope>
    <source>
        <strain evidence="11">JP 163 A</strain>
    </source>
</reference>
<organism evidence="10 11">
    <name type="scientific">Xiphophorus maculatus</name>
    <name type="common">Southern platyfish</name>
    <name type="synonym">Platypoecilus maculatus</name>
    <dbReference type="NCBI Taxonomy" id="8083"/>
    <lineage>
        <taxon>Eukaryota</taxon>
        <taxon>Metazoa</taxon>
        <taxon>Chordata</taxon>
        <taxon>Craniata</taxon>
        <taxon>Vertebrata</taxon>
        <taxon>Euteleostomi</taxon>
        <taxon>Actinopterygii</taxon>
        <taxon>Neopterygii</taxon>
        <taxon>Teleostei</taxon>
        <taxon>Neoteleostei</taxon>
        <taxon>Acanthomorphata</taxon>
        <taxon>Ovalentaria</taxon>
        <taxon>Atherinomorphae</taxon>
        <taxon>Cyprinodontiformes</taxon>
        <taxon>Poeciliidae</taxon>
        <taxon>Poeciliinae</taxon>
        <taxon>Xiphophorus</taxon>
    </lineage>
</organism>
<evidence type="ECO:0000313" key="11">
    <source>
        <dbReference type="Proteomes" id="UP000002852"/>
    </source>
</evidence>
<dbReference type="InParanoid" id="A0A3B5QTZ4"/>
<dbReference type="SMART" id="SM00087">
    <property type="entry name" value="PTH"/>
    <property type="match status" value="1"/>
</dbReference>
<keyword evidence="11" id="KW-1185">Reference proteome</keyword>
<dbReference type="GO" id="GO:0006874">
    <property type="term" value="P:intracellular calcium ion homeostasis"/>
    <property type="evidence" value="ECO:0007669"/>
    <property type="project" value="InterPro"/>
</dbReference>
<comment type="similarity">
    <text evidence="2">Belongs to the parathyroid hormone family.</text>
</comment>
<comment type="subunit">
    <text evidence="3">Interacts with PTH1R (via N-terminal extracellular domain).</text>
</comment>
<comment type="subcellular location">
    <subcellularLocation>
        <location evidence="1">Secreted</location>
    </subcellularLocation>
</comment>
<comment type="function">
    <text evidence="9">Parathyroid hormone elevates calcium level by dissolving the salts in bone and preventing their renal excretion. Acts by binding to its receptor, PTH1R, activating G protein-coupled receptor signaling. Stimulates [1-14C]-2-deoxy-D-glucose (2DG) transport and glycogen synthesis in osteoblastic cells.</text>
</comment>
<dbReference type="GO" id="GO:0005576">
    <property type="term" value="C:extracellular region"/>
    <property type="evidence" value="ECO:0007669"/>
    <property type="project" value="UniProtKB-SubCell"/>
</dbReference>
<dbReference type="GeneTree" id="ENSGT01030000234833"/>
<name>A0A3B5QTZ4_XIPMA</name>
<keyword evidence="8" id="KW-0732">Signal</keyword>
<reference evidence="10" key="3">
    <citation type="submission" date="2025-08" db="UniProtKB">
        <authorList>
            <consortium name="Ensembl"/>
        </authorList>
    </citation>
    <scope>IDENTIFICATION</scope>
    <source>
        <strain evidence="10">JP 163 A</strain>
    </source>
</reference>
<dbReference type="PANTHER" id="PTHR10541">
    <property type="entry name" value="PARATHYROID HORMONE"/>
    <property type="match status" value="1"/>
</dbReference>
<dbReference type="InterPro" id="IPR001415">
    <property type="entry name" value="PTH/PTH-rel"/>
</dbReference>
<evidence type="ECO:0000256" key="6">
    <source>
        <dbReference type="ARBA" id="ARBA00022685"/>
    </source>
</evidence>
<keyword evidence="5" id="KW-0964">Secreted</keyword>
<reference evidence="11" key="1">
    <citation type="submission" date="2012-01" db="EMBL/GenBank/DDBJ databases">
        <authorList>
            <person name="Walter R."/>
            <person name="Schartl M."/>
            <person name="Warren W."/>
        </authorList>
    </citation>
    <scope>NUCLEOTIDE SEQUENCE [LARGE SCALE GENOMIC DNA]</scope>
    <source>
        <strain evidence="11">JP 163 A</strain>
    </source>
</reference>
<dbReference type="STRING" id="8083.ENSXMAP00000034237"/>
<evidence type="ECO:0000256" key="5">
    <source>
        <dbReference type="ARBA" id="ARBA00022525"/>
    </source>
</evidence>
<reference evidence="10" key="4">
    <citation type="submission" date="2025-09" db="UniProtKB">
        <authorList>
            <consortium name="Ensembl"/>
        </authorList>
    </citation>
    <scope>IDENTIFICATION</scope>
    <source>
        <strain evidence="10">JP 163 A</strain>
    </source>
</reference>
<sequence length="98" mass="11374">GPLCNGKVYKHFCFCFSRKRSISEVQFMHNVQEHKQVGERQDWLQEKLKKIIIPSPKPQYVRPGNPKSLPPENETKEILATLKENSRSAHCKLILMVS</sequence>
<evidence type="ECO:0000256" key="2">
    <source>
        <dbReference type="ARBA" id="ARBA00006307"/>
    </source>
</evidence>
<evidence type="ECO:0000256" key="3">
    <source>
        <dbReference type="ARBA" id="ARBA00011605"/>
    </source>
</evidence>
<dbReference type="PANTHER" id="PTHR10541:SF2">
    <property type="entry name" value="PARATHYROID HORMONE"/>
    <property type="match status" value="1"/>
</dbReference>
<dbReference type="Proteomes" id="UP000002852">
    <property type="component" value="Unassembled WGS sequence"/>
</dbReference>
<evidence type="ECO:0000256" key="7">
    <source>
        <dbReference type="ARBA" id="ARBA00022702"/>
    </source>
</evidence>
<evidence type="ECO:0000313" key="10">
    <source>
        <dbReference type="Ensembl" id="ENSXMAP00000034237.1"/>
    </source>
</evidence>
<evidence type="ECO:0000256" key="4">
    <source>
        <dbReference type="ARBA" id="ARBA00022135"/>
    </source>
</evidence>
<dbReference type="Ensembl" id="ENSXMAT00000037246.1">
    <property type="protein sequence ID" value="ENSXMAP00000034237.1"/>
    <property type="gene ID" value="ENSXMAG00000028212.1"/>
</dbReference>
<proteinExistence type="inferred from homology"/>
<dbReference type="InterPro" id="IPR003625">
    <property type="entry name" value="PTH"/>
</dbReference>
<evidence type="ECO:0000256" key="9">
    <source>
        <dbReference type="ARBA" id="ARBA00093407"/>
    </source>
</evidence>
<evidence type="ECO:0000256" key="8">
    <source>
        <dbReference type="ARBA" id="ARBA00022729"/>
    </source>
</evidence>
<keyword evidence="6" id="KW-0165">Cleavage on pair of basic residues</keyword>
<keyword evidence="7" id="KW-0372">Hormone</keyword>
<dbReference type="GO" id="GO:0005179">
    <property type="term" value="F:hormone activity"/>
    <property type="evidence" value="ECO:0007669"/>
    <property type="project" value="UniProtKB-KW"/>
</dbReference>
<dbReference type="AlphaFoldDB" id="A0A3B5QTZ4"/>
<evidence type="ECO:0000256" key="1">
    <source>
        <dbReference type="ARBA" id="ARBA00004613"/>
    </source>
</evidence>